<evidence type="ECO:0000313" key="9">
    <source>
        <dbReference type="EMBL" id="MBP2027062.1"/>
    </source>
</evidence>
<gene>
    <name evidence="9" type="ORF">J2Z35_000854</name>
</gene>
<evidence type="ECO:0000256" key="1">
    <source>
        <dbReference type="ARBA" id="ARBA00001933"/>
    </source>
</evidence>
<accession>A0ABS4KH03</accession>
<dbReference type="InterPro" id="IPR020578">
    <property type="entry name" value="Aminotrans_V_PyrdxlP_BS"/>
</dbReference>
<dbReference type="RefSeq" id="WP_209659729.1">
    <property type="nucleotide sequence ID" value="NZ_JAGGLI010000006.1"/>
</dbReference>
<dbReference type="InterPro" id="IPR015424">
    <property type="entry name" value="PyrdxlP-dep_Trfase"/>
</dbReference>
<keyword evidence="9" id="KW-0808">Transferase</keyword>
<dbReference type="Gene3D" id="1.10.260.50">
    <property type="match status" value="1"/>
</dbReference>
<protein>
    <submittedName>
        <fullName evidence="9">Cysteine desulfurase</fullName>
        <ecNumber evidence="9">2.8.1.7</ecNumber>
    </submittedName>
</protein>
<dbReference type="EMBL" id="JAGGLI010000006">
    <property type="protein sequence ID" value="MBP2027062.1"/>
    <property type="molecule type" value="Genomic_DNA"/>
</dbReference>
<dbReference type="GO" id="GO:0031071">
    <property type="term" value="F:cysteine desulfurase activity"/>
    <property type="evidence" value="ECO:0007669"/>
    <property type="project" value="UniProtKB-EC"/>
</dbReference>
<evidence type="ECO:0000259" key="8">
    <source>
        <dbReference type="Pfam" id="PF00266"/>
    </source>
</evidence>
<keyword evidence="5" id="KW-0408">Iron</keyword>
<feature type="domain" description="Aminotransferase class V" evidence="8">
    <location>
        <begin position="3"/>
        <end position="365"/>
    </location>
</feature>
<name>A0ABS4KH03_9FIRM</name>
<dbReference type="SUPFAM" id="SSF53383">
    <property type="entry name" value="PLP-dependent transferases"/>
    <property type="match status" value="1"/>
</dbReference>
<evidence type="ECO:0000256" key="3">
    <source>
        <dbReference type="ARBA" id="ARBA00022723"/>
    </source>
</evidence>
<evidence type="ECO:0000256" key="7">
    <source>
        <dbReference type="RuleBase" id="RU004504"/>
    </source>
</evidence>
<sequence>MEIYFDNSATTKPYKEVIDFIVSDLSTNYGNPSSIHRLGIQAEKLLKKSRLILSEALHCSPKEIIFTSGGTESNNLAIKGLLNSRNSKGKHIVTSSIEHDSIYTIFMELKDKHGFEVSFVSPDEDGYISVEKVEKELREDTILVSIMHVNNELGTINPIKEIGELIKKKSNKISFHVDAVQSFLKLELNPKALNIDLLSVSSHKIHGPKGAGALYIRDSLSIAPLFTGGGQELNLRSGTENTTSINGFAKAVELQKDSINKNYDIIENLKTYFRNQLEKSIDNIKINTPKNSSSHILNISFLGVKGEILLHSLEQDGIYVSTGSACSSKKKGSRVLEKIKLNNVEKEGAIRFSFSTFNTKEEIDYTVEKLISHVTQLRKILKYKP</sequence>
<dbReference type="Proteomes" id="UP001314903">
    <property type="component" value="Unassembled WGS sequence"/>
</dbReference>
<dbReference type="PANTHER" id="PTHR11601:SF50">
    <property type="entry name" value="CYSTEINE DESULFURASE ISCS 2-RELATED"/>
    <property type="match status" value="1"/>
</dbReference>
<dbReference type="Gene3D" id="3.90.1150.10">
    <property type="entry name" value="Aspartate Aminotransferase, domain 1"/>
    <property type="match status" value="1"/>
</dbReference>
<dbReference type="PIRSF" id="PIRSF005572">
    <property type="entry name" value="NifS"/>
    <property type="match status" value="1"/>
</dbReference>
<evidence type="ECO:0000256" key="6">
    <source>
        <dbReference type="ARBA" id="ARBA00023014"/>
    </source>
</evidence>
<keyword evidence="6" id="KW-0411">Iron-sulfur</keyword>
<evidence type="ECO:0000256" key="2">
    <source>
        <dbReference type="ARBA" id="ARBA00006490"/>
    </source>
</evidence>
<comment type="cofactor">
    <cofactor evidence="1 7">
        <name>pyridoxal 5'-phosphate</name>
        <dbReference type="ChEBI" id="CHEBI:597326"/>
    </cofactor>
</comment>
<dbReference type="PANTHER" id="PTHR11601">
    <property type="entry name" value="CYSTEINE DESULFURYLASE FAMILY MEMBER"/>
    <property type="match status" value="1"/>
</dbReference>
<comment type="similarity">
    <text evidence="2">Belongs to the class-V pyridoxal-phosphate-dependent aminotransferase family. NifS/IscS subfamily.</text>
</comment>
<reference evidence="9 10" key="1">
    <citation type="submission" date="2021-03" db="EMBL/GenBank/DDBJ databases">
        <title>Genomic Encyclopedia of Type Strains, Phase IV (KMG-IV): sequencing the most valuable type-strain genomes for metagenomic binning, comparative biology and taxonomic classification.</title>
        <authorList>
            <person name="Goeker M."/>
        </authorList>
    </citation>
    <scope>NUCLEOTIDE SEQUENCE [LARGE SCALE GENOMIC DNA]</scope>
    <source>
        <strain evidence="9 10">DSM 27512</strain>
    </source>
</reference>
<keyword evidence="3" id="KW-0479">Metal-binding</keyword>
<dbReference type="InterPro" id="IPR015422">
    <property type="entry name" value="PyrdxlP-dep_Trfase_small"/>
</dbReference>
<keyword evidence="4" id="KW-0663">Pyridoxal phosphate</keyword>
<dbReference type="Gene3D" id="3.40.640.10">
    <property type="entry name" value="Type I PLP-dependent aspartate aminotransferase-like (Major domain)"/>
    <property type="match status" value="1"/>
</dbReference>
<dbReference type="InterPro" id="IPR000192">
    <property type="entry name" value="Aminotrans_V_dom"/>
</dbReference>
<proteinExistence type="inferred from homology"/>
<evidence type="ECO:0000313" key="10">
    <source>
        <dbReference type="Proteomes" id="UP001314903"/>
    </source>
</evidence>
<keyword evidence="10" id="KW-1185">Reference proteome</keyword>
<dbReference type="Pfam" id="PF00266">
    <property type="entry name" value="Aminotran_5"/>
    <property type="match status" value="1"/>
</dbReference>
<evidence type="ECO:0000256" key="4">
    <source>
        <dbReference type="ARBA" id="ARBA00022898"/>
    </source>
</evidence>
<evidence type="ECO:0000256" key="5">
    <source>
        <dbReference type="ARBA" id="ARBA00023004"/>
    </source>
</evidence>
<dbReference type="InterPro" id="IPR015421">
    <property type="entry name" value="PyrdxlP-dep_Trfase_major"/>
</dbReference>
<dbReference type="PROSITE" id="PS00595">
    <property type="entry name" value="AA_TRANSFER_CLASS_5"/>
    <property type="match status" value="1"/>
</dbReference>
<dbReference type="InterPro" id="IPR016454">
    <property type="entry name" value="Cysteine_dSase"/>
</dbReference>
<comment type="caution">
    <text evidence="9">The sequence shown here is derived from an EMBL/GenBank/DDBJ whole genome shotgun (WGS) entry which is preliminary data.</text>
</comment>
<organism evidence="9 10">
    <name type="scientific">Acetoanaerobium pronyense</name>
    <dbReference type="NCBI Taxonomy" id="1482736"/>
    <lineage>
        <taxon>Bacteria</taxon>
        <taxon>Bacillati</taxon>
        <taxon>Bacillota</taxon>
        <taxon>Clostridia</taxon>
        <taxon>Peptostreptococcales</taxon>
        <taxon>Filifactoraceae</taxon>
        <taxon>Acetoanaerobium</taxon>
    </lineage>
</organism>
<dbReference type="EC" id="2.8.1.7" evidence="9"/>